<reference evidence="7" key="1">
    <citation type="submission" date="2022-09" db="EMBL/GenBank/DDBJ databases">
        <title>Haloadaptaus new haloarchaeum isolated from saline soil.</title>
        <authorList>
            <person name="Duran-Viseras A."/>
            <person name="Sanchez-Porro C."/>
            <person name="Ventosa A."/>
        </authorList>
    </citation>
    <scope>NUCLEOTIDE SEQUENCE</scope>
    <source>
        <strain evidence="7">F3-133</strain>
    </source>
</reference>
<evidence type="ECO:0000256" key="5">
    <source>
        <dbReference type="ARBA" id="ARBA00023239"/>
    </source>
</evidence>
<comment type="catalytic activity">
    <reaction evidence="6">
        <text>D-ribulose 5-phosphate = (2S)-2-hydroxy-3-oxobutyl phosphate + formate + H(+)</text>
        <dbReference type="Rhea" id="RHEA:18457"/>
        <dbReference type="ChEBI" id="CHEBI:15378"/>
        <dbReference type="ChEBI" id="CHEBI:15740"/>
        <dbReference type="ChEBI" id="CHEBI:58121"/>
        <dbReference type="ChEBI" id="CHEBI:58830"/>
        <dbReference type="EC" id="4.1.99.12"/>
    </reaction>
</comment>
<keyword evidence="8" id="KW-1185">Reference proteome</keyword>
<comment type="function">
    <text evidence="6">Catalyzes the conversion of D-ribulose 5-phosphate to formate and 3,4-dihydroxy-2-butanone 4-phosphate.</text>
</comment>
<dbReference type="AlphaFoldDB" id="A0A9Q4GHJ1"/>
<dbReference type="SUPFAM" id="SSF55821">
    <property type="entry name" value="YrdC/RibB"/>
    <property type="match status" value="1"/>
</dbReference>
<dbReference type="InterPro" id="IPR017945">
    <property type="entry name" value="DHBP_synth_RibB-like_a/b_dom"/>
</dbReference>
<gene>
    <name evidence="7" type="primary">ribB</name>
    <name evidence="7" type="ORF">EGH25_11385</name>
</gene>
<dbReference type="Pfam" id="PF00926">
    <property type="entry name" value="DHBP_synthase"/>
    <property type="match status" value="1"/>
</dbReference>
<dbReference type="Proteomes" id="UP001149411">
    <property type="component" value="Unassembled WGS sequence"/>
</dbReference>
<organism evidence="7 8">
    <name type="scientific">Halorutilus salinus</name>
    <dbReference type="NCBI Taxonomy" id="2487751"/>
    <lineage>
        <taxon>Archaea</taxon>
        <taxon>Methanobacteriati</taxon>
        <taxon>Methanobacteriota</taxon>
        <taxon>Stenosarchaea group</taxon>
        <taxon>Halobacteria</taxon>
        <taxon>Halorutilales</taxon>
        <taxon>Halorutilaceae</taxon>
        <taxon>Halorutilus</taxon>
    </lineage>
</organism>
<keyword evidence="4 6" id="KW-0464">Manganese</keyword>
<dbReference type="EMBL" id="RKLV01000014">
    <property type="protein sequence ID" value="MCX2819952.1"/>
    <property type="molecule type" value="Genomic_DNA"/>
</dbReference>
<keyword evidence="2 6" id="KW-0479">Metal-binding</keyword>
<evidence type="ECO:0000256" key="1">
    <source>
        <dbReference type="ARBA" id="ARBA00022619"/>
    </source>
</evidence>
<comment type="caution">
    <text evidence="7">The sequence shown here is derived from an EMBL/GenBank/DDBJ whole genome shotgun (WGS) entry which is preliminary data.</text>
</comment>
<dbReference type="NCBIfam" id="TIGR00506">
    <property type="entry name" value="ribB"/>
    <property type="match status" value="1"/>
</dbReference>
<evidence type="ECO:0000313" key="8">
    <source>
        <dbReference type="Proteomes" id="UP001149411"/>
    </source>
</evidence>
<evidence type="ECO:0000256" key="3">
    <source>
        <dbReference type="ARBA" id="ARBA00022842"/>
    </source>
</evidence>
<keyword evidence="3 6" id="KW-0460">Magnesium</keyword>
<proteinExistence type="inferred from homology"/>
<comment type="pathway">
    <text evidence="6">Cofactor biosynthesis; riboflavin biosynthesis; 2-hydroxy-3-oxobutyl phosphate from D-ribulose 5-phosphate: step 1/1.</text>
</comment>
<dbReference type="PANTHER" id="PTHR21327:SF46">
    <property type="entry name" value="3,4-DIHYDROXY-2-BUTANONE 4-PHOSPHATE SYNTHASE"/>
    <property type="match status" value="1"/>
</dbReference>
<sequence length="217" mass="23728">MTEALEDLRDGKPVLVHDFEDRENEVDMVYLAGEVTHDKVARLRNDAGGLVCVAVHPDAARRLGLGYMSDKLAKAGDERLVDADLGYDDRSSFSTWVNHRSTRTGVTDNDRAKTVRRIADAVETVLAGGVFDFPSEFRAPGHVAVLRGHDDLLDGRQGHTEMSLALADEAGEVPATVVCEMLDDETGDAMTVDDARRYADENDLAFLTGEGFARLVH</sequence>
<dbReference type="InterPro" id="IPR000422">
    <property type="entry name" value="DHBP_synthase_RibB"/>
</dbReference>
<dbReference type="GO" id="GO:0008686">
    <property type="term" value="F:3,4-dihydroxy-2-butanone-4-phosphate synthase activity"/>
    <property type="evidence" value="ECO:0007669"/>
    <property type="project" value="UniProtKB-EC"/>
</dbReference>
<dbReference type="GO" id="GO:0005829">
    <property type="term" value="C:cytosol"/>
    <property type="evidence" value="ECO:0007669"/>
    <property type="project" value="TreeGrafter"/>
</dbReference>
<accession>A0A9Q4GHJ1</accession>
<evidence type="ECO:0000313" key="7">
    <source>
        <dbReference type="EMBL" id="MCX2819952.1"/>
    </source>
</evidence>
<dbReference type="GO" id="GO:0009231">
    <property type="term" value="P:riboflavin biosynthetic process"/>
    <property type="evidence" value="ECO:0007669"/>
    <property type="project" value="UniProtKB-KW"/>
</dbReference>
<protein>
    <recommendedName>
        <fullName evidence="6">3,4-dihydroxy-2-butanone 4-phosphate synthase</fullName>
        <shortName evidence="6">DHBP synthase</shortName>
        <ecNumber evidence="6">4.1.99.12</ecNumber>
    </recommendedName>
</protein>
<dbReference type="EC" id="4.1.99.12" evidence="6"/>
<keyword evidence="1 6" id="KW-0686">Riboflavin biosynthesis</keyword>
<comment type="cofactor">
    <cofactor evidence="6">
        <name>Mg(2+)</name>
        <dbReference type="ChEBI" id="CHEBI:18420"/>
    </cofactor>
    <cofactor evidence="6">
        <name>Mn(2+)</name>
        <dbReference type="ChEBI" id="CHEBI:29035"/>
    </cofactor>
    <text evidence="6">Binds 2 divalent metal cations per subunit. Magnesium or manganese.</text>
</comment>
<evidence type="ECO:0000256" key="4">
    <source>
        <dbReference type="ARBA" id="ARBA00023211"/>
    </source>
</evidence>
<dbReference type="Gene3D" id="3.90.870.10">
    <property type="entry name" value="DHBP synthase"/>
    <property type="match status" value="1"/>
</dbReference>
<dbReference type="RefSeq" id="WP_266088677.1">
    <property type="nucleotide sequence ID" value="NZ_RKLV01000014.1"/>
</dbReference>
<evidence type="ECO:0000256" key="2">
    <source>
        <dbReference type="ARBA" id="ARBA00022723"/>
    </source>
</evidence>
<comment type="similarity">
    <text evidence="6">Belongs to the DHBP synthase family.</text>
</comment>
<evidence type="ECO:0000256" key="6">
    <source>
        <dbReference type="RuleBase" id="RU003843"/>
    </source>
</evidence>
<keyword evidence="5 6" id="KW-0456">Lyase</keyword>
<dbReference type="PANTHER" id="PTHR21327">
    <property type="entry name" value="GTP CYCLOHYDROLASE II-RELATED"/>
    <property type="match status" value="1"/>
</dbReference>
<dbReference type="GO" id="GO:0046872">
    <property type="term" value="F:metal ion binding"/>
    <property type="evidence" value="ECO:0007669"/>
    <property type="project" value="UniProtKB-KW"/>
</dbReference>
<comment type="subunit">
    <text evidence="6">Homodimer.</text>
</comment>
<name>A0A9Q4GHJ1_9EURY</name>